<sequence length="107" mass="12673">MEINQERLDKIKAELAERHQMPIEEVSRMIDGVIVGVPGISEWLKPFVEGLSQLWNSMKEIILENHEKALWNTESEAMHGWNLDWDTRKRSQVLSNKPKFMVRKIFR</sequence>
<evidence type="ECO:0000313" key="1">
    <source>
        <dbReference type="EMBL" id="MET3657138.1"/>
    </source>
</evidence>
<accession>A0ABV2KAY3</accession>
<dbReference type="Proteomes" id="UP001549104">
    <property type="component" value="Unassembled WGS sequence"/>
</dbReference>
<organism evidence="1 2">
    <name type="scientific">Sporosarcina psychrophila</name>
    <name type="common">Bacillus psychrophilus</name>
    <dbReference type="NCBI Taxonomy" id="1476"/>
    <lineage>
        <taxon>Bacteria</taxon>
        <taxon>Bacillati</taxon>
        <taxon>Bacillota</taxon>
        <taxon>Bacilli</taxon>
        <taxon>Bacillales</taxon>
        <taxon>Caryophanaceae</taxon>
        <taxon>Sporosarcina</taxon>
    </lineage>
</organism>
<gene>
    <name evidence="1" type="ORF">ABIC55_002225</name>
</gene>
<dbReference type="EMBL" id="JBEPME010000002">
    <property type="protein sequence ID" value="MET3657138.1"/>
    <property type="molecule type" value="Genomic_DNA"/>
</dbReference>
<protein>
    <submittedName>
        <fullName evidence="1">Uncharacterized protein</fullName>
    </submittedName>
</protein>
<comment type="caution">
    <text evidence="1">The sequence shown here is derived from an EMBL/GenBank/DDBJ whole genome shotgun (WGS) entry which is preliminary data.</text>
</comment>
<reference evidence="1 2" key="1">
    <citation type="submission" date="2024-06" db="EMBL/GenBank/DDBJ databases">
        <title>Sorghum-associated microbial communities from plants grown in Nebraska, USA.</title>
        <authorList>
            <person name="Schachtman D."/>
        </authorList>
    </citation>
    <scope>NUCLEOTIDE SEQUENCE [LARGE SCALE GENOMIC DNA]</scope>
    <source>
        <strain evidence="1 2">1288</strain>
    </source>
</reference>
<evidence type="ECO:0000313" key="2">
    <source>
        <dbReference type="Proteomes" id="UP001549104"/>
    </source>
</evidence>
<keyword evidence="2" id="KW-1185">Reference proteome</keyword>
<proteinExistence type="predicted"/>
<dbReference type="RefSeq" id="WP_354313147.1">
    <property type="nucleotide sequence ID" value="NZ_JBEPME010000002.1"/>
</dbReference>
<name>A0ABV2KAY3_SPOPS</name>